<accession>A0A7R9L9T8</accession>
<dbReference type="InterPro" id="IPR001507">
    <property type="entry name" value="ZP_dom"/>
</dbReference>
<dbReference type="InterPro" id="IPR003609">
    <property type="entry name" value="Pan_app"/>
</dbReference>
<dbReference type="PROSITE" id="PS50948">
    <property type="entry name" value="PAN"/>
    <property type="match status" value="3"/>
</dbReference>
<feature type="domain" description="Apple" evidence="1">
    <location>
        <begin position="1"/>
        <end position="82"/>
    </location>
</feature>
<reference evidence="3" key="1">
    <citation type="submission" date="2020-11" db="EMBL/GenBank/DDBJ databases">
        <authorList>
            <person name="Tran Van P."/>
        </authorList>
    </citation>
    <scope>NUCLEOTIDE SEQUENCE</scope>
</reference>
<dbReference type="GO" id="GO:0009653">
    <property type="term" value="P:anatomical structure morphogenesis"/>
    <property type="evidence" value="ECO:0007669"/>
    <property type="project" value="TreeGrafter"/>
</dbReference>
<proteinExistence type="predicted"/>
<dbReference type="PANTHER" id="PTHR47327">
    <property type="entry name" value="FI18240P1-RELATED"/>
    <property type="match status" value="1"/>
</dbReference>
<feature type="domain" description="Apple" evidence="1">
    <location>
        <begin position="88"/>
        <end position="171"/>
    </location>
</feature>
<keyword evidence="4" id="KW-1185">Reference proteome</keyword>
<dbReference type="SMART" id="SM00473">
    <property type="entry name" value="PAN_AP"/>
    <property type="match status" value="3"/>
</dbReference>
<dbReference type="OrthoDB" id="6430118at2759"/>
<dbReference type="Pfam" id="PF00024">
    <property type="entry name" value="PAN_1"/>
    <property type="match status" value="3"/>
</dbReference>
<feature type="domain" description="ZP" evidence="2">
    <location>
        <begin position="266"/>
        <end position="322"/>
    </location>
</feature>
<evidence type="ECO:0000259" key="1">
    <source>
        <dbReference type="PROSITE" id="PS50948"/>
    </source>
</evidence>
<dbReference type="EMBL" id="CAJPIZ010019820">
    <property type="protein sequence ID" value="CAG2117082.1"/>
    <property type="molecule type" value="Genomic_DNA"/>
</dbReference>
<evidence type="ECO:0000313" key="4">
    <source>
        <dbReference type="Proteomes" id="UP000759131"/>
    </source>
</evidence>
<dbReference type="CDD" id="cd01099">
    <property type="entry name" value="PAN_AP_HGF"/>
    <property type="match status" value="1"/>
</dbReference>
<protein>
    <recommendedName>
        <fullName evidence="5">PAN domain protein</fullName>
    </recommendedName>
</protein>
<dbReference type="Proteomes" id="UP000759131">
    <property type="component" value="Unassembled WGS sequence"/>
</dbReference>
<name>A0A7R9L9T8_9ACAR</name>
<evidence type="ECO:0008006" key="5">
    <source>
        <dbReference type="Google" id="ProtNLM"/>
    </source>
</evidence>
<organism evidence="3">
    <name type="scientific">Medioppia subpectinata</name>
    <dbReference type="NCBI Taxonomy" id="1979941"/>
    <lineage>
        <taxon>Eukaryota</taxon>
        <taxon>Metazoa</taxon>
        <taxon>Ecdysozoa</taxon>
        <taxon>Arthropoda</taxon>
        <taxon>Chelicerata</taxon>
        <taxon>Arachnida</taxon>
        <taxon>Acari</taxon>
        <taxon>Acariformes</taxon>
        <taxon>Sarcoptiformes</taxon>
        <taxon>Oribatida</taxon>
        <taxon>Brachypylina</taxon>
        <taxon>Oppioidea</taxon>
        <taxon>Oppiidae</taxon>
        <taxon>Medioppia</taxon>
    </lineage>
</organism>
<dbReference type="AlphaFoldDB" id="A0A7R9L9T8"/>
<dbReference type="EMBL" id="OC874395">
    <property type="protein sequence ID" value="CAD7637567.1"/>
    <property type="molecule type" value="Genomic_DNA"/>
</dbReference>
<gene>
    <name evidence="3" type="ORF">OSB1V03_LOCUS17036</name>
</gene>
<dbReference type="InterPro" id="IPR052774">
    <property type="entry name" value="Celegans_DevNeuronal_Protein"/>
</dbReference>
<evidence type="ECO:0000313" key="3">
    <source>
        <dbReference type="EMBL" id="CAD7637567.1"/>
    </source>
</evidence>
<feature type="domain" description="Apple" evidence="1">
    <location>
        <begin position="181"/>
        <end position="260"/>
    </location>
</feature>
<dbReference type="Gene3D" id="3.50.4.10">
    <property type="entry name" value="Hepatocyte Growth Factor"/>
    <property type="match status" value="2"/>
</dbReference>
<dbReference type="PROSITE" id="PS51034">
    <property type="entry name" value="ZP_2"/>
    <property type="match status" value="1"/>
</dbReference>
<feature type="non-terminal residue" evidence="3">
    <location>
        <position position="322"/>
    </location>
</feature>
<evidence type="ECO:0000259" key="2">
    <source>
        <dbReference type="PROSITE" id="PS51034"/>
    </source>
</evidence>
<dbReference type="SUPFAM" id="SSF57414">
    <property type="entry name" value="Hairpin loop containing domain-like"/>
    <property type="match status" value="3"/>
</dbReference>
<dbReference type="PANTHER" id="PTHR47327:SF1">
    <property type="entry name" value="RE15579P"/>
    <property type="match status" value="1"/>
</dbReference>
<sequence length="322" mass="35821">MSFEKISAVTVRGVPLYPLYSGPADTPVTAECNNRCRAGPKCRAFLINYDKHMCTGMDYDSLNRGASIVNTQERTSYFEKICLSAAPCEKAWTFERVMGRELGGFDDRILNGVASRLRCQELCLKERSFVCRSGEYDYALQQCRLSSEDRRSQPAAYRVSAGSVDYFENECAALATGPPNCDFDRFENSDIKRADLVRTAFSVDQCRTLCEATRAFVCRSFTYSQPAAQCWLSSDDAMAVGGVRSLDTHSGAVYYQRSSCLDLQLFCNHDSMVVSLNTADPFSGKLYSKEEPIACESVGRSTTNTLLTMPFSPRSSCGIRED</sequence>